<keyword evidence="3" id="KW-1185">Reference proteome</keyword>
<dbReference type="EMBL" id="JAPFQL010000139">
    <property type="protein sequence ID" value="MDC5699336.1"/>
    <property type="molecule type" value="Genomic_DNA"/>
</dbReference>
<protein>
    <submittedName>
        <fullName evidence="2">GNAT family N-acetyltransferase</fullName>
    </submittedName>
</protein>
<dbReference type="Gene3D" id="3.40.630.30">
    <property type="match status" value="1"/>
</dbReference>
<dbReference type="Pfam" id="PF13302">
    <property type="entry name" value="Acetyltransf_3"/>
    <property type="match status" value="1"/>
</dbReference>
<dbReference type="RefSeq" id="WP_272463889.1">
    <property type="nucleotide sequence ID" value="NZ_JAPFQL010000139.1"/>
</dbReference>
<dbReference type="InterPro" id="IPR051531">
    <property type="entry name" value="N-acetyltransferase"/>
</dbReference>
<sequence length="185" mass="20125">MGYGPIGMELPWPLTDGRVTVRPADPADAHAFLGYKRRPECQAYVSRTVDTLEQAQALIGDRIGEADSLLCAVLLADRVVGDIGGRRYRPETLGPEPDVHDFYLGYSIDPDYWNRGVASAATALVVTALHEAGIRRVVAKTFAENAASIRVLTKNGFVLEGTERFAALGRDGRWLDDCTLAHLVG</sequence>
<accession>A0ABT5GMC2</accession>
<dbReference type="PROSITE" id="PS51186">
    <property type="entry name" value="GNAT"/>
    <property type="match status" value="1"/>
</dbReference>
<feature type="domain" description="N-acetyltransferase" evidence="1">
    <location>
        <begin position="19"/>
        <end position="181"/>
    </location>
</feature>
<dbReference type="PANTHER" id="PTHR43792">
    <property type="entry name" value="GNAT FAMILY, PUTATIVE (AFU_ORTHOLOGUE AFUA_3G00765)-RELATED-RELATED"/>
    <property type="match status" value="1"/>
</dbReference>
<evidence type="ECO:0000313" key="2">
    <source>
        <dbReference type="EMBL" id="MDC5699336.1"/>
    </source>
</evidence>
<reference evidence="2 3" key="1">
    <citation type="submission" date="2022-11" db="EMBL/GenBank/DDBJ databases">
        <title>Anaerobic phenanthrene biodegradation by a DNRA strain PheN6.</title>
        <authorList>
            <person name="Zhang Z."/>
        </authorList>
    </citation>
    <scope>NUCLEOTIDE SEQUENCE [LARGE SCALE GENOMIC DNA]</scope>
    <source>
        <strain evidence="2 3">PheN6</strain>
    </source>
</reference>
<organism evidence="2 3">
    <name type="scientific">Intrasporangium calvum</name>
    <dbReference type="NCBI Taxonomy" id="53358"/>
    <lineage>
        <taxon>Bacteria</taxon>
        <taxon>Bacillati</taxon>
        <taxon>Actinomycetota</taxon>
        <taxon>Actinomycetes</taxon>
        <taxon>Micrococcales</taxon>
        <taxon>Intrasporangiaceae</taxon>
        <taxon>Intrasporangium</taxon>
    </lineage>
</organism>
<proteinExistence type="predicted"/>
<dbReference type="CDD" id="cd04301">
    <property type="entry name" value="NAT_SF"/>
    <property type="match status" value="1"/>
</dbReference>
<dbReference type="SUPFAM" id="SSF55729">
    <property type="entry name" value="Acyl-CoA N-acyltransferases (Nat)"/>
    <property type="match status" value="1"/>
</dbReference>
<gene>
    <name evidence="2" type="ORF">OO014_18970</name>
</gene>
<evidence type="ECO:0000259" key="1">
    <source>
        <dbReference type="PROSITE" id="PS51186"/>
    </source>
</evidence>
<dbReference type="InterPro" id="IPR016181">
    <property type="entry name" value="Acyl_CoA_acyltransferase"/>
</dbReference>
<name>A0ABT5GMC2_9MICO</name>
<dbReference type="InterPro" id="IPR000182">
    <property type="entry name" value="GNAT_dom"/>
</dbReference>
<comment type="caution">
    <text evidence="2">The sequence shown here is derived from an EMBL/GenBank/DDBJ whole genome shotgun (WGS) entry which is preliminary data.</text>
</comment>
<dbReference type="Proteomes" id="UP001150259">
    <property type="component" value="Unassembled WGS sequence"/>
</dbReference>
<evidence type="ECO:0000313" key="3">
    <source>
        <dbReference type="Proteomes" id="UP001150259"/>
    </source>
</evidence>